<keyword evidence="2" id="KW-1185">Reference proteome</keyword>
<dbReference type="AlphaFoldDB" id="A0ABD2BM97"/>
<sequence length="86" mass="10391">MCRGVFIQYLGLKEVFKITISSYRSVKHTFHFTKCSKYSHDRKYHSTKNIHPSVSKRFGQEAFQLDGLSRKKTFWWYEEWGSSMRM</sequence>
<reference evidence="1 2" key="1">
    <citation type="journal article" date="2024" name="Ann. Entomol. Soc. Am.">
        <title>Genomic analyses of the southern and eastern yellowjacket wasps (Hymenoptera: Vespidae) reveal evolutionary signatures of social life.</title>
        <authorList>
            <person name="Catto M.A."/>
            <person name="Caine P.B."/>
            <person name="Orr S.E."/>
            <person name="Hunt B.G."/>
            <person name="Goodisman M.A.D."/>
        </authorList>
    </citation>
    <scope>NUCLEOTIDE SEQUENCE [LARGE SCALE GENOMIC DNA]</scope>
    <source>
        <strain evidence="1">233</strain>
        <tissue evidence="1">Head and thorax</tissue>
    </source>
</reference>
<organism evidence="1 2">
    <name type="scientific">Vespula squamosa</name>
    <name type="common">Southern yellow jacket</name>
    <name type="synonym">Wasp</name>
    <dbReference type="NCBI Taxonomy" id="30214"/>
    <lineage>
        <taxon>Eukaryota</taxon>
        <taxon>Metazoa</taxon>
        <taxon>Ecdysozoa</taxon>
        <taxon>Arthropoda</taxon>
        <taxon>Hexapoda</taxon>
        <taxon>Insecta</taxon>
        <taxon>Pterygota</taxon>
        <taxon>Neoptera</taxon>
        <taxon>Endopterygota</taxon>
        <taxon>Hymenoptera</taxon>
        <taxon>Apocrita</taxon>
        <taxon>Aculeata</taxon>
        <taxon>Vespoidea</taxon>
        <taxon>Vespidae</taxon>
        <taxon>Vespinae</taxon>
        <taxon>Vespula</taxon>
    </lineage>
</organism>
<gene>
    <name evidence="1" type="ORF">V1478_003407</name>
</gene>
<dbReference type="Proteomes" id="UP001607302">
    <property type="component" value="Unassembled WGS sequence"/>
</dbReference>
<dbReference type="EMBL" id="JAUDFV010000074">
    <property type="protein sequence ID" value="KAL2733709.1"/>
    <property type="molecule type" value="Genomic_DNA"/>
</dbReference>
<evidence type="ECO:0000313" key="1">
    <source>
        <dbReference type="EMBL" id="KAL2733709.1"/>
    </source>
</evidence>
<evidence type="ECO:0000313" key="2">
    <source>
        <dbReference type="Proteomes" id="UP001607302"/>
    </source>
</evidence>
<proteinExistence type="predicted"/>
<protein>
    <submittedName>
        <fullName evidence="1">Uncharacterized protein</fullName>
    </submittedName>
</protein>
<accession>A0ABD2BM97</accession>
<comment type="caution">
    <text evidence="1">The sequence shown here is derived from an EMBL/GenBank/DDBJ whole genome shotgun (WGS) entry which is preliminary data.</text>
</comment>
<name>A0ABD2BM97_VESSQ</name>